<dbReference type="EMBL" id="CP019602">
    <property type="protein sequence ID" value="ARU15906.1"/>
    <property type="molecule type" value="Genomic_DNA"/>
</dbReference>
<reference evidence="1 2" key="1">
    <citation type="submission" date="2017-01" db="EMBL/GenBank/DDBJ databases">
        <title>Complete genome sequence of esterase-producing bacterium Croceicoccus marinus E4A9.</title>
        <authorList>
            <person name="Wu Y.-H."/>
            <person name="Cheng H."/>
            <person name="Xu L."/>
            <person name="Huo Y.-Y."/>
            <person name="Wang C.-S."/>
            <person name="Xu X.-W."/>
        </authorList>
    </citation>
    <scope>NUCLEOTIDE SEQUENCE [LARGE SCALE GENOMIC DNA]</scope>
    <source>
        <strain evidence="1 2">E4A9</strain>
    </source>
</reference>
<dbReference type="InterPro" id="IPR036390">
    <property type="entry name" value="WH_DNA-bd_sf"/>
</dbReference>
<dbReference type="OrthoDB" id="7467461at2"/>
<dbReference type="KEGG" id="cman:A9D14_06555"/>
<proteinExistence type="predicted"/>
<dbReference type="RefSeq" id="WP_066844228.1">
    <property type="nucleotide sequence ID" value="NZ_CP019602.1"/>
</dbReference>
<dbReference type="Gene3D" id="1.10.10.10">
    <property type="entry name" value="Winged helix-like DNA-binding domain superfamily/Winged helix DNA-binding domain"/>
    <property type="match status" value="1"/>
</dbReference>
<protein>
    <submittedName>
        <fullName evidence="1">Replication protein A</fullName>
    </submittedName>
</protein>
<dbReference type="Pfam" id="PF13730">
    <property type="entry name" value="HTH_36"/>
    <property type="match status" value="1"/>
</dbReference>
<name>A0A1Z1FB03_9SPHN</name>
<dbReference type="InterPro" id="IPR036388">
    <property type="entry name" value="WH-like_DNA-bd_sf"/>
</dbReference>
<dbReference type="Proteomes" id="UP000195807">
    <property type="component" value="Chromosome"/>
</dbReference>
<evidence type="ECO:0000313" key="1">
    <source>
        <dbReference type="EMBL" id="ARU15906.1"/>
    </source>
</evidence>
<dbReference type="SUPFAM" id="SSF46785">
    <property type="entry name" value="Winged helix' DNA-binding domain"/>
    <property type="match status" value="1"/>
</dbReference>
<sequence length="257" mass="28833">MIDRRDRHAAWRKSYDINDPRAQVSTVHWKPSDTNKDAFKFFDVIKKAIWSYSDHIREAGKPLPICANAMKVYEALIRHMDFRTGRCDPSLDTLASTCKLSRRTVVRQLDVLRREQLIDWTRRTVKTGNAPGQGPQVRQTSNAYFIDIARLPIEILRMLRQKLGAGLREGPSRAPGSGGVPSRLAGRTARLVSSLAGSFVTNRDQSFAGLASRDHSDRLAHMYRGDPDGLRQHLEMLGLTAEPGASANLALYPSIRN</sequence>
<accession>A0A1Z1FB03</accession>
<keyword evidence="2" id="KW-1185">Reference proteome</keyword>
<evidence type="ECO:0000313" key="2">
    <source>
        <dbReference type="Proteomes" id="UP000195807"/>
    </source>
</evidence>
<gene>
    <name evidence="1" type="ORF">A9D14_06555</name>
</gene>
<organism evidence="1 2">
    <name type="scientific">Croceicoccus marinus</name>
    <dbReference type="NCBI Taxonomy" id="450378"/>
    <lineage>
        <taxon>Bacteria</taxon>
        <taxon>Pseudomonadati</taxon>
        <taxon>Pseudomonadota</taxon>
        <taxon>Alphaproteobacteria</taxon>
        <taxon>Sphingomonadales</taxon>
        <taxon>Erythrobacteraceae</taxon>
        <taxon>Croceicoccus</taxon>
    </lineage>
</organism>
<dbReference type="AlphaFoldDB" id="A0A1Z1FB03"/>